<dbReference type="CDD" id="cd04301">
    <property type="entry name" value="NAT_SF"/>
    <property type="match status" value="1"/>
</dbReference>
<evidence type="ECO:0000256" key="1">
    <source>
        <dbReference type="ARBA" id="ARBA00022679"/>
    </source>
</evidence>
<dbReference type="InterPro" id="IPR050832">
    <property type="entry name" value="Bact_Acetyltransf"/>
</dbReference>
<name>A0A511YUP2_9CELL</name>
<dbReference type="SUPFAM" id="SSF55729">
    <property type="entry name" value="Acyl-CoA N-acyltransferases (Nat)"/>
    <property type="match status" value="1"/>
</dbReference>
<dbReference type="AlphaFoldDB" id="A0A511YUP2"/>
<evidence type="ECO:0000259" key="3">
    <source>
        <dbReference type="PROSITE" id="PS51186"/>
    </source>
</evidence>
<dbReference type="GO" id="GO:0016747">
    <property type="term" value="F:acyltransferase activity, transferring groups other than amino-acyl groups"/>
    <property type="evidence" value="ECO:0007669"/>
    <property type="project" value="InterPro"/>
</dbReference>
<dbReference type="Proteomes" id="UP000321484">
    <property type="component" value="Unassembled WGS sequence"/>
</dbReference>
<feature type="domain" description="N-acetyltransferase" evidence="3">
    <location>
        <begin position="1"/>
        <end position="156"/>
    </location>
</feature>
<dbReference type="EMBL" id="BJYK01000001">
    <property type="protein sequence ID" value="GEN78909.1"/>
    <property type="molecule type" value="Genomic_DNA"/>
</dbReference>
<evidence type="ECO:0000313" key="5">
    <source>
        <dbReference type="Proteomes" id="UP000321484"/>
    </source>
</evidence>
<evidence type="ECO:0000256" key="2">
    <source>
        <dbReference type="ARBA" id="ARBA00023315"/>
    </source>
</evidence>
<dbReference type="OrthoDB" id="9799092at2"/>
<organism evidence="4 5">
    <name type="scientific">Actinotalea fermentans</name>
    <dbReference type="NCBI Taxonomy" id="43671"/>
    <lineage>
        <taxon>Bacteria</taxon>
        <taxon>Bacillati</taxon>
        <taxon>Actinomycetota</taxon>
        <taxon>Actinomycetes</taxon>
        <taxon>Micrococcales</taxon>
        <taxon>Cellulomonadaceae</taxon>
        <taxon>Actinotalea</taxon>
    </lineage>
</organism>
<keyword evidence="2" id="KW-0012">Acyltransferase</keyword>
<accession>A0A511YUP2</accession>
<dbReference type="Gene3D" id="3.40.630.30">
    <property type="match status" value="1"/>
</dbReference>
<dbReference type="Pfam" id="PF00583">
    <property type="entry name" value="Acetyltransf_1"/>
    <property type="match status" value="1"/>
</dbReference>
<reference evidence="4 5" key="1">
    <citation type="submission" date="2019-07" db="EMBL/GenBank/DDBJ databases">
        <title>Whole genome shotgun sequence of Actinotalea fermentans NBRC 105374.</title>
        <authorList>
            <person name="Hosoyama A."/>
            <person name="Uohara A."/>
            <person name="Ohji S."/>
            <person name="Ichikawa N."/>
        </authorList>
    </citation>
    <scope>NUCLEOTIDE SEQUENCE [LARGE SCALE GENOMIC DNA]</scope>
    <source>
        <strain evidence="4 5">NBRC 105374</strain>
    </source>
</reference>
<keyword evidence="5" id="KW-1185">Reference proteome</keyword>
<dbReference type="RefSeq" id="WP_034243996.1">
    <property type="nucleotide sequence ID" value="NZ_BJYK01000001.1"/>
</dbReference>
<proteinExistence type="predicted"/>
<comment type="caution">
    <text evidence="4">The sequence shown here is derived from an EMBL/GenBank/DDBJ whole genome shotgun (WGS) entry which is preliminary data.</text>
</comment>
<dbReference type="PANTHER" id="PTHR43877">
    <property type="entry name" value="AMINOALKYLPHOSPHONATE N-ACETYLTRANSFERASE-RELATED-RELATED"/>
    <property type="match status" value="1"/>
</dbReference>
<protein>
    <submittedName>
        <fullName evidence="4">N-acetyltransferase</fullName>
    </submittedName>
</protein>
<sequence>MRVKRLGEDDWRQLRDIRLRSLTEDHPVLASLEREQGFKESHWRMRLRGSPWFVATHNRRTVGLMSVIQEPGTPADERHVVGLWVAPEMRGKGVGESLLGAAADEALSDGAVRLTSWLLDGDHPAQDVLEAAGFTPSGVRMPVPRDRSLTEERWTRELGA</sequence>
<keyword evidence="1 4" id="KW-0808">Transferase</keyword>
<dbReference type="PANTHER" id="PTHR43877:SF2">
    <property type="entry name" value="AMINOALKYLPHOSPHONATE N-ACETYLTRANSFERASE-RELATED"/>
    <property type="match status" value="1"/>
</dbReference>
<gene>
    <name evidence="4" type="ORF">AFE02nite_06430</name>
</gene>
<evidence type="ECO:0000313" key="4">
    <source>
        <dbReference type="EMBL" id="GEN78909.1"/>
    </source>
</evidence>
<dbReference type="InterPro" id="IPR000182">
    <property type="entry name" value="GNAT_dom"/>
</dbReference>
<dbReference type="InterPro" id="IPR016181">
    <property type="entry name" value="Acyl_CoA_acyltransferase"/>
</dbReference>
<dbReference type="PROSITE" id="PS51186">
    <property type="entry name" value="GNAT"/>
    <property type="match status" value="1"/>
</dbReference>